<evidence type="ECO:0000313" key="4">
    <source>
        <dbReference type="EMBL" id="MFC7218555.1"/>
    </source>
</evidence>
<dbReference type="RefSeq" id="WP_386413924.1">
    <property type="nucleotide sequence ID" value="NZ_JBHSZO010000012.1"/>
</dbReference>
<feature type="domain" description="GerMN" evidence="1">
    <location>
        <begin position="196"/>
        <end position="311"/>
    </location>
</feature>
<evidence type="ECO:0000259" key="2">
    <source>
        <dbReference type="Pfam" id="PF10647"/>
    </source>
</evidence>
<dbReference type="PROSITE" id="PS51257">
    <property type="entry name" value="PROKAR_LIPOPROTEIN"/>
    <property type="match status" value="1"/>
</dbReference>
<comment type="caution">
    <text evidence="4">The sequence shown here is derived from an EMBL/GenBank/DDBJ whole genome shotgun (WGS) entry which is preliminary data.</text>
</comment>
<organism evidence="4 5">
    <name type="scientific">Streptomyces polyrhachis</name>
    <dbReference type="NCBI Taxonomy" id="1282885"/>
    <lineage>
        <taxon>Bacteria</taxon>
        <taxon>Bacillati</taxon>
        <taxon>Actinomycetota</taxon>
        <taxon>Actinomycetes</taxon>
        <taxon>Kitasatosporales</taxon>
        <taxon>Streptomycetaceae</taxon>
        <taxon>Streptomyces</taxon>
    </lineage>
</organism>
<dbReference type="InterPro" id="IPR059026">
    <property type="entry name" value="LpqB_N"/>
</dbReference>
<evidence type="ECO:0000259" key="1">
    <source>
        <dbReference type="Pfam" id="PF10646"/>
    </source>
</evidence>
<dbReference type="Pfam" id="PF10646">
    <property type="entry name" value="Germane"/>
    <property type="match status" value="1"/>
</dbReference>
<sequence length="614" mass="64743">MGGLGGRKLRQAIAAAGVGVVLAGCAGMPDSGGVSAVEKTDKQGPRYARTVPVAPKPGADAQQIVKGFLETLRSDDGNYATARQYLTEATRKGWRPPTRTTVLAAAPVTSTGKMSQKERQVPEGERQTRRYLLGGQQIATLDAQTGAYQPDVAEFRNSVLVVKEKDEWRIAQPPSAGLVLSKSDFTRTYGPAVNTYYFTDRAADALVASPVYVRDQQVDPGGAMTQAVRALLTGWSGLPSGIAHSAFPDGTRLGGADAVELDGRLLTVRLRLGEAVNAATCRRMAAQVWYTVRNQFAPRLSEVRLWADGEQRCALRTEGAERYASEQLTKTDGHGWFYYVDDGHRLMRAPVAKGERRPEAVPGPFAEGKVKIRSVAVARSEGLVAAVTTGGRELYTTGVSGSAVLGEPLLRSRAGQGGGGGDAGDLGLTTPSWDGLGDLWVADRTASATTLYWSSDGLGEPRAVEVAGLGDGRIQALRVAAEGARIAMLVEGDGRTRLMLGGITRSGDTLRVGGLTEIAPQLEEVQSVSWAGDSRLAVVGRVEDGVDQVIFVETDGRQPEIRARELTGVSAVAASEAVTMPLVAISAQAGVVRLPVGADWEKVAPGGVAPVYPG</sequence>
<evidence type="ECO:0000313" key="5">
    <source>
        <dbReference type="Proteomes" id="UP001596413"/>
    </source>
</evidence>
<reference evidence="5" key="1">
    <citation type="journal article" date="2019" name="Int. J. Syst. Evol. Microbiol.">
        <title>The Global Catalogue of Microorganisms (GCM) 10K type strain sequencing project: providing services to taxonomists for standard genome sequencing and annotation.</title>
        <authorList>
            <consortium name="The Broad Institute Genomics Platform"/>
            <consortium name="The Broad Institute Genome Sequencing Center for Infectious Disease"/>
            <person name="Wu L."/>
            <person name="Ma J."/>
        </authorList>
    </citation>
    <scope>NUCLEOTIDE SEQUENCE [LARGE SCALE GENOMIC DNA]</scope>
    <source>
        <strain evidence="5">CGMCC 1.13681</strain>
    </source>
</reference>
<dbReference type="InterPro" id="IPR018910">
    <property type="entry name" value="LpqB_C"/>
</dbReference>
<name>A0ABW2GCV1_9ACTN</name>
<dbReference type="InterPro" id="IPR019606">
    <property type="entry name" value="GerMN"/>
</dbReference>
<dbReference type="Pfam" id="PF10647">
    <property type="entry name" value="Gmad1"/>
    <property type="match status" value="1"/>
</dbReference>
<dbReference type="Pfam" id="PF25976">
    <property type="entry name" value="LpqB_N"/>
    <property type="match status" value="1"/>
</dbReference>
<accession>A0ABW2GCV1</accession>
<protein>
    <submittedName>
        <fullName evidence="4">LpqB family beta-propeller domain-containing protein</fullName>
    </submittedName>
</protein>
<dbReference type="Proteomes" id="UP001596413">
    <property type="component" value="Unassembled WGS sequence"/>
</dbReference>
<keyword evidence="5" id="KW-1185">Reference proteome</keyword>
<dbReference type="EMBL" id="JBHSZO010000012">
    <property type="protein sequence ID" value="MFC7218555.1"/>
    <property type="molecule type" value="Genomic_DNA"/>
</dbReference>
<feature type="domain" description="Lipoprotein LpqB C-terminal" evidence="2">
    <location>
        <begin position="356"/>
        <end position="613"/>
    </location>
</feature>
<evidence type="ECO:0000259" key="3">
    <source>
        <dbReference type="Pfam" id="PF25976"/>
    </source>
</evidence>
<feature type="domain" description="Lipoprotein LpqB N-terminal" evidence="3">
    <location>
        <begin position="55"/>
        <end position="186"/>
    </location>
</feature>
<proteinExistence type="predicted"/>
<dbReference type="SUPFAM" id="SSF75011">
    <property type="entry name" value="3-carboxy-cis,cis-mucoante lactonizing enzyme"/>
    <property type="match status" value="1"/>
</dbReference>
<gene>
    <name evidence="4" type="ORF">ACFQLX_10310</name>
</gene>